<feature type="chain" id="PRO_5012655623" description="Secreted protein" evidence="1">
    <location>
        <begin position="16"/>
        <end position="101"/>
    </location>
</feature>
<evidence type="ECO:0008006" key="3">
    <source>
        <dbReference type="Google" id="ProtNLM"/>
    </source>
</evidence>
<protein>
    <recommendedName>
        <fullName evidence="3">Secreted protein</fullName>
    </recommendedName>
</protein>
<sequence>MKMSPVMHLTPLAAAMGFLTCSLLKSEDSCEEQFMKCKCKQHDSSGQVPNYKVWVRENPGTEGVCNAMESRDSLMFSECEWACDTATRNEEMARRLTAKKE</sequence>
<feature type="signal peptide" evidence="1">
    <location>
        <begin position="1"/>
        <end position="15"/>
    </location>
</feature>
<organism evidence="2">
    <name type="scientific">Chromera velia CCMP2878</name>
    <dbReference type="NCBI Taxonomy" id="1169474"/>
    <lineage>
        <taxon>Eukaryota</taxon>
        <taxon>Sar</taxon>
        <taxon>Alveolata</taxon>
        <taxon>Colpodellida</taxon>
        <taxon>Chromeraceae</taxon>
        <taxon>Chromera</taxon>
    </lineage>
</organism>
<dbReference type="AlphaFoldDB" id="A0A0G4HYN1"/>
<reference evidence="2" key="1">
    <citation type="submission" date="2014-11" db="EMBL/GenBank/DDBJ databases">
        <authorList>
            <person name="Otto D Thomas"/>
            <person name="Naeem Raeece"/>
        </authorList>
    </citation>
    <scope>NUCLEOTIDE SEQUENCE</scope>
</reference>
<gene>
    <name evidence="2" type="ORF">Cvel_33635</name>
</gene>
<keyword evidence="1" id="KW-0732">Signal</keyword>
<dbReference type="VEuPathDB" id="CryptoDB:Cvel_33635"/>
<proteinExistence type="predicted"/>
<evidence type="ECO:0000313" key="2">
    <source>
        <dbReference type="EMBL" id="CEM49641.1"/>
    </source>
</evidence>
<evidence type="ECO:0000256" key="1">
    <source>
        <dbReference type="SAM" id="SignalP"/>
    </source>
</evidence>
<name>A0A0G4HYN1_9ALVE</name>
<accession>A0A0G4HYN1</accession>
<dbReference type="EMBL" id="CDMZ01004399">
    <property type="protein sequence ID" value="CEM49641.1"/>
    <property type="molecule type" value="Genomic_DNA"/>
</dbReference>